<dbReference type="RefSeq" id="WP_141443241.1">
    <property type="nucleotide sequence ID" value="NZ_CP038231.1"/>
</dbReference>
<sequence>MTTQPKNTTPQPDATQKAVDQKDAESAFQNEVAENAAVTEEEAEAATDATAMMDGDVGML</sequence>
<dbReference type="EMBL" id="CP038231">
    <property type="protein sequence ID" value="QDH13534.1"/>
    <property type="molecule type" value="Genomic_DNA"/>
</dbReference>
<evidence type="ECO:0000313" key="2">
    <source>
        <dbReference type="EMBL" id="QDH13534.1"/>
    </source>
</evidence>
<evidence type="ECO:0000313" key="3">
    <source>
        <dbReference type="Proteomes" id="UP000318709"/>
    </source>
</evidence>
<feature type="compositionally biased region" description="Polar residues" evidence="1">
    <location>
        <begin position="1"/>
        <end position="14"/>
    </location>
</feature>
<dbReference type="AlphaFoldDB" id="A0A4Y6U8L5"/>
<keyword evidence="3" id="KW-1185">Reference proteome</keyword>
<protein>
    <submittedName>
        <fullName evidence="2">Uncharacterized protein</fullName>
    </submittedName>
</protein>
<reference evidence="2 3" key="1">
    <citation type="submission" date="2019-03" db="EMBL/GenBank/DDBJ databases">
        <title>The complete genome sequence of Swingsia_sp. F3b2 LMG30590(T).</title>
        <authorList>
            <person name="Chua K.-O."/>
            <person name="Chan K.-G."/>
            <person name="See-Too W.-S."/>
        </authorList>
    </citation>
    <scope>NUCLEOTIDE SEQUENCE [LARGE SCALE GENOMIC DNA]</scope>
    <source>
        <strain evidence="2 3">F3b2</strain>
    </source>
</reference>
<organism evidence="2 3">
    <name type="scientific">Formicincola oecophyllae</name>
    <dbReference type="NCBI Taxonomy" id="2558361"/>
    <lineage>
        <taxon>Bacteria</taxon>
        <taxon>Pseudomonadati</taxon>
        <taxon>Pseudomonadota</taxon>
        <taxon>Alphaproteobacteria</taxon>
        <taxon>Acetobacterales</taxon>
        <taxon>Acetobacteraceae</taxon>
        <taxon>Formicincola</taxon>
    </lineage>
</organism>
<accession>A0A4Y6U8L5</accession>
<dbReference type="KEGG" id="swf:E3E12_04230"/>
<feature type="region of interest" description="Disordered" evidence="1">
    <location>
        <begin position="1"/>
        <end position="60"/>
    </location>
</feature>
<dbReference type="Proteomes" id="UP000318709">
    <property type="component" value="Chromosome"/>
</dbReference>
<name>A0A4Y6U8L5_9PROT</name>
<gene>
    <name evidence="2" type="ORF">E3E12_04230</name>
</gene>
<evidence type="ECO:0000256" key="1">
    <source>
        <dbReference type="SAM" id="MobiDB-lite"/>
    </source>
</evidence>
<proteinExistence type="predicted"/>